<gene>
    <name evidence="1" type="ORF">M2283_009392</name>
</gene>
<accession>A0ABT6M0G5</accession>
<proteinExistence type="predicted"/>
<sequence length="56" mass="6002">MEASPSAAQVKTIAEIVVAVREADHWRAGVLMERFVVNADLPALLSLRAALSEVQA</sequence>
<name>A0ABT6M0G5_9ACTN</name>
<keyword evidence="2" id="KW-1185">Reference proteome</keyword>
<dbReference type="Proteomes" id="UP001160499">
    <property type="component" value="Unassembled WGS sequence"/>
</dbReference>
<evidence type="ECO:0000313" key="2">
    <source>
        <dbReference type="Proteomes" id="UP001160499"/>
    </source>
</evidence>
<comment type="caution">
    <text evidence="1">The sequence shown here is derived from an EMBL/GenBank/DDBJ whole genome shotgun (WGS) entry which is preliminary data.</text>
</comment>
<reference evidence="1 2" key="1">
    <citation type="submission" date="2023-04" db="EMBL/GenBank/DDBJ databases">
        <title>Forest soil microbial communities from Buena Vista Peninsula, Colon Province, Panama.</title>
        <authorList>
            <person name="Bouskill N."/>
        </authorList>
    </citation>
    <scope>NUCLEOTIDE SEQUENCE [LARGE SCALE GENOMIC DNA]</scope>
    <source>
        <strain evidence="1 2">GGS1</strain>
    </source>
</reference>
<protein>
    <submittedName>
        <fullName evidence="1">Uncharacterized protein</fullName>
    </submittedName>
</protein>
<dbReference type="EMBL" id="JARXVH010000028">
    <property type="protein sequence ID" value="MDH6222045.1"/>
    <property type="molecule type" value="Genomic_DNA"/>
</dbReference>
<evidence type="ECO:0000313" key="1">
    <source>
        <dbReference type="EMBL" id="MDH6222045.1"/>
    </source>
</evidence>
<organism evidence="1 2">
    <name type="scientific">Streptomyces pseudovenezuelae</name>
    <dbReference type="NCBI Taxonomy" id="67350"/>
    <lineage>
        <taxon>Bacteria</taxon>
        <taxon>Bacillati</taxon>
        <taxon>Actinomycetota</taxon>
        <taxon>Actinomycetes</taxon>
        <taxon>Kitasatosporales</taxon>
        <taxon>Streptomycetaceae</taxon>
        <taxon>Streptomyces</taxon>
        <taxon>Streptomyces aurantiacus group</taxon>
    </lineage>
</organism>